<dbReference type="EMBL" id="CP001699">
    <property type="protein sequence ID" value="ACU59267.1"/>
    <property type="molecule type" value="Genomic_DNA"/>
</dbReference>
<name>A0A979G215_CHIPD</name>
<evidence type="ECO:0000313" key="2">
    <source>
        <dbReference type="Proteomes" id="UP000002215"/>
    </source>
</evidence>
<reference evidence="1 2" key="2">
    <citation type="journal article" date="2010" name="Stand. Genomic Sci.">
        <title>Complete genome sequence of Chitinophaga pinensis type strain (UQM 2034).</title>
        <authorList>
            <person name="Glavina Del Rio T."/>
            <person name="Abt B."/>
            <person name="Spring S."/>
            <person name="Lapidus A."/>
            <person name="Nolan M."/>
            <person name="Tice H."/>
            <person name="Copeland A."/>
            <person name="Cheng J.F."/>
            <person name="Chen F."/>
            <person name="Bruce D."/>
            <person name="Goodwin L."/>
            <person name="Pitluck S."/>
            <person name="Ivanova N."/>
            <person name="Mavromatis K."/>
            <person name="Mikhailova N."/>
            <person name="Pati A."/>
            <person name="Chen A."/>
            <person name="Palaniappan K."/>
            <person name="Land M."/>
            <person name="Hauser L."/>
            <person name="Chang Y.J."/>
            <person name="Jeffries C.D."/>
            <person name="Chain P."/>
            <person name="Saunders E."/>
            <person name="Detter J.C."/>
            <person name="Brettin T."/>
            <person name="Rohde M."/>
            <person name="Goker M."/>
            <person name="Bristow J."/>
            <person name="Eisen J.A."/>
            <person name="Markowitz V."/>
            <person name="Hugenholtz P."/>
            <person name="Kyrpides N.C."/>
            <person name="Klenk H.P."/>
            <person name="Lucas S."/>
        </authorList>
    </citation>
    <scope>NUCLEOTIDE SEQUENCE [LARGE SCALE GENOMIC DNA]</scope>
    <source>
        <strain evidence="2">ATCC 43595 / DSM 2588 / LMG 13176 / NBRC 15968 / NCIMB 11800 / UQM 2034</strain>
    </source>
</reference>
<gene>
    <name evidence="1" type="ordered locus">Cpin_1771</name>
</gene>
<protein>
    <submittedName>
        <fullName evidence="1">Uncharacterized protein</fullName>
    </submittedName>
</protein>
<dbReference type="AlphaFoldDB" id="A0A979G215"/>
<evidence type="ECO:0000313" key="1">
    <source>
        <dbReference type="EMBL" id="ACU59267.1"/>
    </source>
</evidence>
<reference evidence="2" key="1">
    <citation type="submission" date="2009-08" db="EMBL/GenBank/DDBJ databases">
        <title>The complete genome of Chitinophaga pinensis DSM 2588.</title>
        <authorList>
            <consortium name="US DOE Joint Genome Institute (JGI-PGF)"/>
            <person name="Lucas S."/>
            <person name="Copeland A."/>
            <person name="Lapidus A."/>
            <person name="Glavina del Rio T."/>
            <person name="Dalin E."/>
            <person name="Tice H."/>
            <person name="Bruce D."/>
            <person name="Goodwin L."/>
            <person name="Pitluck S."/>
            <person name="Kyrpides N."/>
            <person name="Mavromatis K."/>
            <person name="Ivanova N."/>
            <person name="Mikhailova N."/>
            <person name="Sims D."/>
            <person name="Meinche L."/>
            <person name="Brettin T."/>
            <person name="Detter J.C."/>
            <person name="Han C."/>
            <person name="Larimer F."/>
            <person name="Land M."/>
            <person name="Hauser L."/>
            <person name="Markowitz V."/>
            <person name="Cheng J.-F."/>
            <person name="Hugenholtz P."/>
            <person name="Woyke T."/>
            <person name="Wu D."/>
            <person name="Spring S."/>
            <person name="Klenk H.-P."/>
            <person name="Eisen J.A."/>
        </authorList>
    </citation>
    <scope>NUCLEOTIDE SEQUENCE [LARGE SCALE GENOMIC DNA]</scope>
    <source>
        <strain evidence="2">ATCC 43595 / DSM 2588 / LMG 13176 / NBRC 15968 / NCIMB 11800 / UQM 2034</strain>
    </source>
</reference>
<dbReference type="KEGG" id="cpi:Cpin_1771"/>
<proteinExistence type="predicted"/>
<sequence length="52" mass="5678">MLHPILSALTRAPDGITVPQGKVLMALKNVKSCQAVTDLFNWINKKTVNGML</sequence>
<accession>A0A979G215</accession>
<dbReference type="Proteomes" id="UP000002215">
    <property type="component" value="Chromosome"/>
</dbReference>
<organism evidence="1 2">
    <name type="scientific">Chitinophaga pinensis (strain ATCC 43595 / DSM 2588 / LMG 13176 / NBRC 15968 / NCIMB 11800 / UQM 2034)</name>
    <dbReference type="NCBI Taxonomy" id="485918"/>
    <lineage>
        <taxon>Bacteria</taxon>
        <taxon>Pseudomonadati</taxon>
        <taxon>Bacteroidota</taxon>
        <taxon>Chitinophagia</taxon>
        <taxon>Chitinophagales</taxon>
        <taxon>Chitinophagaceae</taxon>
        <taxon>Chitinophaga</taxon>
    </lineage>
</organism>